<dbReference type="EMBL" id="JOTP01000011">
    <property type="protein sequence ID" value="KEP26273.1"/>
    <property type="molecule type" value="Genomic_DNA"/>
</dbReference>
<gene>
    <name evidence="1" type="ORF">BA70_03165</name>
</gene>
<accession>A0A081LAJ7</accession>
<dbReference type="RefSeq" id="WP_034321934.1">
    <property type="nucleotide sequence ID" value="NZ_JOTP01000011.1"/>
</dbReference>
<sequence>MRRIYSAKLLFESISSPSVRSDKIFEERIILVRAKNRRKVKEIIKHSFPEDNFDNADGGQTTTKLAAILDIFELVDNLEEEPLHLIEVYSRHLIFDKETSAEEAIEAYSLDQ</sequence>
<dbReference type="Proteomes" id="UP000028091">
    <property type="component" value="Unassembled WGS sequence"/>
</dbReference>
<protein>
    <recommendedName>
        <fullName evidence="3">DUF4288 domain-containing protein</fullName>
    </recommendedName>
</protein>
<proteinExistence type="predicted"/>
<dbReference type="eggNOG" id="ENOG5033BKU">
    <property type="taxonomic scope" value="Bacteria"/>
</dbReference>
<dbReference type="InterPro" id="IPR025630">
    <property type="entry name" value="DUF4288"/>
</dbReference>
<evidence type="ECO:0008006" key="3">
    <source>
        <dbReference type="Google" id="ProtNLM"/>
    </source>
</evidence>
<comment type="caution">
    <text evidence="1">The sequence shown here is derived from an EMBL/GenBank/DDBJ whole genome shotgun (WGS) entry which is preliminary data.</text>
</comment>
<reference evidence="1 2" key="1">
    <citation type="submission" date="2012-09" db="EMBL/GenBank/DDBJ databases">
        <title>Genome Sequence of Bacillus sp. DW5-4.</title>
        <authorList>
            <person name="Lai Q."/>
            <person name="Liu Y."/>
            <person name="Shao Z."/>
        </authorList>
    </citation>
    <scope>NUCLEOTIDE SEQUENCE [LARGE SCALE GENOMIC DNA]</scope>
    <source>
        <strain evidence="1 2">DW5-4</strain>
    </source>
</reference>
<keyword evidence="2" id="KW-1185">Reference proteome</keyword>
<name>A0A081LAJ7_9BACI</name>
<dbReference type="Pfam" id="PF14119">
    <property type="entry name" value="DUF4288"/>
    <property type="match status" value="1"/>
</dbReference>
<dbReference type="AlphaFoldDB" id="A0A081LAJ7"/>
<evidence type="ECO:0000313" key="1">
    <source>
        <dbReference type="EMBL" id="KEP26273.1"/>
    </source>
</evidence>
<dbReference type="OrthoDB" id="2968659at2"/>
<evidence type="ECO:0000313" key="2">
    <source>
        <dbReference type="Proteomes" id="UP000028091"/>
    </source>
</evidence>
<organism evidence="1 2">
    <name type="scientific">Bacillus zhangzhouensis</name>
    <dbReference type="NCBI Taxonomy" id="1178540"/>
    <lineage>
        <taxon>Bacteria</taxon>
        <taxon>Bacillati</taxon>
        <taxon>Bacillota</taxon>
        <taxon>Bacilli</taxon>
        <taxon>Bacillales</taxon>
        <taxon>Bacillaceae</taxon>
        <taxon>Bacillus</taxon>
    </lineage>
</organism>